<evidence type="ECO:0000256" key="2">
    <source>
        <dbReference type="ARBA" id="ARBA00004202"/>
    </source>
</evidence>
<dbReference type="InterPro" id="IPR001543">
    <property type="entry name" value="FliN-like_C"/>
</dbReference>
<dbReference type="InterPro" id="IPR036429">
    <property type="entry name" value="SpoA-like_sf"/>
</dbReference>
<comment type="function">
    <text evidence="10">FliM is one of three proteins (FliG, FliN, FliM) that forms the rotor-mounted switch complex (C ring), located at the base of the basal body. This complex interacts with the CheY and CheZ chemotaxis proteins, in addition to contacting components of the motor that determine the direction of flagellar rotation.</text>
</comment>
<keyword evidence="13" id="KW-0282">Flagellum</keyword>
<evidence type="ECO:0000256" key="3">
    <source>
        <dbReference type="ARBA" id="ARBA00011049"/>
    </source>
</evidence>
<dbReference type="SUPFAM" id="SSF101801">
    <property type="entry name" value="Surface presentation of antigens (SPOA)"/>
    <property type="match status" value="1"/>
</dbReference>
<dbReference type="EMBL" id="CP042909">
    <property type="protein sequence ID" value="QJA05530.1"/>
    <property type="molecule type" value="Genomic_DNA"/>
</dbReference>
<evidence type="ECO:0000256" key="4">
    <source>
        <dbReference type="ARBA" id="ARBA00021898"/>
    </source>
</evidence>
<protein>
    <recommendedName>
        <fullName evidence="4 11">Flagellar motor switch protein FliM</fullName>
    </recommendedName>
</protein>
<evidence type="ECO:0000256" key="1">
    <source>
        <dbReference type="ARBA" id="ARBA00004117"/>
    </source>
</evidence>
<evidence type="ECO:0000256" key="7">
    <source>
        <dbReference type="ARBA" id="ARBA00022779"/>
    </source>
</evidence>
<evidence type="ECO:0000313" key="13">
    <source>
        <dbReference type="EMBL" id="QJA05530.1"/>
    </source>
</evidence>
<dbReference type="PRINTS" id="PR00955">
    <property type="entry name" value="FLGMOTORFLIM"/>
</dbReference>
<dbReference type="Proteomes" id="UP000501253">
    <property type="component" value="Chromosome"/>
</dbReference>
<evidence type="ECO:0000256" key="5">
    <source>
        <dbReference type="ARBA" id="ARBA00022475"/>
    </source>
</evidence>
<evidence type="ECO:0000256" key="11">
    <source>
        <dbReference type="NCBIfam" id="TIGR01397"/>
    </source>
</evidence>
<accession>A0A6H1WQU7</accession>
<dbReference type="InterPro" id="IPR001689">
    <property type="entry name" value="Flag_FliM"/>
</dbReference>
<feature type="domain" description="Flagellar motor switch protein FliN-like C-terminal" evidence="12">
    <location>
        <begin position="252"/>
        <end position="320"/>
    </location>
</feature>
<dbReference type="InterPro" id="IPR028976">
    <property type="entry name" value="CheC-like_sf"/>
</dbReference>
<dbReference type="Gene3D" id="2.30.330.10">
    <property type="entry name" value="SpoA-like"/>
    <property type="match status" value="1"/>
</dbReference>
<keyword evidence="7" id="KW-0283">Flagellar rotation</keyword>
<keyword evidence="13" id="KW-0966">Cell projection</keyword>
<dbReference type="GO" id="GO:0003774">
    <property type="term" value="F:cytoskeletal motor activity"/>
    <property type="evidence" value="ECO:0007669"/>
    <property type="project" value="InterPro"/>
</dbReference>
<dbReference type="GO" id="GO:0009425">
    <property type="term" value="C:bacterial-type flagellum basal body"/>
    <property type="evidence" value="ECO:0007669"/>
    <property type="project" value="UniProtKB-SubCell"/>
</dbReference>
<dbReference type="GO" id="GO:0071978">
    <property type="term" value="P:bacterial-type flagellum-dependent swarming motility"/>
    <property type="evidence" value="ECO:0007669"/>
    <property type="project" value="TreeGrafter"/>
</dbReference>
<dbReference type="PANTHER" id="PTHR30034">
    <property type="entry name" value="FLAGELLAR MOTOR SWITCH PROTEIN FLIM"/>
    <property type="match status" value="1"/>
</dbReference>
<dbReference type="PANTHER" id="PTHR30034:SF6">
    <property type="entry name" value="YOP PROTEINS TRANSLOCATION PROTEIN Q"/>
    <property type="match status" value="1"/>
</dbReference>
<keyword evidence="14" id="KW-1185">Reference proteome</keyword>
<name>A0A6H1WQU7_9BACT</name>
<evidence type="ECO:0000256" key="10">
    <source>
        <dbReference type="ARBA" id="ARBA00025044"/>
    </source>
</evidence>
<organism evidence="13 14">
    <name type="scientific">Thermosulfurimonas marina</name>
    <dbReference type="NCBI Taxonomy" id="2047767"/>
    <lineage>
        <taxon>Bacteria</taxon>
        <taxon>Pseudomonadati</taxon>
        <taxon>Thermodesulfobacteriota</taxon>
        <taxon>Thermodesulfobacteria</taxon>
        <taxon>Thermodesulfobacteriales</taxon>
        <taxon>Thermodesulfobacteriaceae</taxon>
        <taxon>Thermosulfurimonas</taxon>
    </lineage>
</organism>
<comment type="subcellular location">
    <subcellularLocation>
        <location evidence="1">Bacterial flagellum basal body</location>
    </subcellularLocation>
    <subcellularLocation>
        <location evidence="2">Cell membrane</location>
        <topology evidence="2">Peripheral membrane protein</topology>
    </subcellularLocation>
</comment>
<dbReference type="KEGG" id="tmai:FVE67_01395"/>
<keyword evidence="5" id="KW-1003">Cell membrane</keyword>
<evidence type="ECO:0000256" key="8">
    <source>
        <dbReference type="ARBA" id="ARBA00023136"/>
    </source>
</evidence>
<evidence type="ECO:0000313" key="14">
    <source>
        <dbReference type="Proteomes" id="UP000501253"/>
    </source>
</evidence>
<reference evidence="13 14" key="1">
    <citation type="submission" date="2019-08" db="EMBL/GenBank/DDBJ databases">
        <title>Complete genome sequence of Thermosulfurimonas marina SU872T, an anaerobic thermophilic chemolithoautotrophic bacterium isolated from a shallow marine hydrothermal vent.</title>
        <authorList>
            <person name="Allioux M."/>
            <person name="Jebbar M."/>
            <person name="Slobodkina G."/>
            <person name="Slobodkin A."/>
            <person name="Moalic Y."/>
            <person name="Frolova A."/>
            <person name="Shao Z."/>
            <person name="Alain K."/>
        </authorList>
    </citation>
    <scope>NUCLEOTIDE SEQUENCE [LARGE SCALE GENOMIC DNA]</scope>
    <source>
        <strain evidence="13 14">SU872</strain>
    </source>
</reference>
<keyword evidence="8" id="KW-0472">Membrane</keyword>
<evidence type="ECO:0000256" key="9">
    <source>
        <dbReference type="ARBA" id="ARBA00023143"/>
    </source>
</evidence>
<dbReference type="PIRSF" id="PIRSF002888">
    <property type="entry name" value="FliM"/>
    <property type="match status" value="1"/>
</dbReference>
<evidence type="ECO:0000256" key="6">
    <source>
        <dbReference type="ARBA" id="ARBA00022500"/>
    </source>
</evidence>
<dbReference type="GO" id="GO:0005886">
    <property type="term" value="C:plasma membrane"/>
    <property type="evidence" value="ECO:0007669"/>
    <property type="project" value="UniProtKB-SubCell"/>
</dbReference>
<comment type="similarity">
    <text evidence="3">Belongs to the FliM family.</text>
</comment>
<dbReference type="Pfam" id="PF02154">
    <property type="entry name" value="FliM"/>
    <property type="match status" value="1"/>
</dbReference>
<keyword evidence="13" id="KW-0969">Cilium</keyword>
<dbReference type="SUPFAM" id="SSF103039">
    <property type="entry name" value="CheC-like"/>
    <property type="match status" value="1"/>
</dbReference>
<dbReference type="Pfam" id="PF01052">
    <property type="entry name" value="FliMN_C"/>
    <property type="match status" value="1"/>
</dbReference>
<dbReference type="GO" id="GO:0050918">
    <property type="term" value="P:positive chemotaxis"/>
    <property type="evidence" value="ECO:0007669"/>
    <property type="project" value="TreeGrafter"/>
</dbReference>
<sequence>MEKVLSQEEIDALLASMGGGELDLTPEPEEVEGVKPFDFRNYAISTRIKIPGFEVINEHLARGLRMGFSTLLREIVEVTALPIQMERFRDFLNRIPVPTSIHIFRLEPLRGQALLVIDAPLVFAFVERFLGGGERKLIKVEGREFTPIEQRLIRRVVTHIFQELERAWKGIQPVKAKYVRGEVNPQFARVLQPEETVVVCNFEVDIEGLQGKIAFCYSLGMLQPIKSKLYAPYQTEEATDPYWRKQLEEILFSAEVTLRAFLGQARIRIRDLLSLEPGDVLVLESKVEDPVVVTVEGRPKILGDLGVFKGYKAVRVKEFVKVEA</sequence>
<gene>
    <name evidence="13" type="primary">fliM</name>
    <name evidence="13" type="ORF">FVE67_01395</name>
</gene>
<dbReference type="RefSeq" id="WP_168718894.1">
    <property type="nucleotide sequence ID" value="NZ_CP042909.1"/>
</dbReference>
<dbReference type="NCBIfam" id="TIGR01397">
    <property type="entry name" value="fliM_switch"/>
    <property type="match status" value="1"/>
</dbReference>
<dbReference type="Gene3D" id="3.40.1550.10">
    <property type="entry name" value="CheC-like"/>
    <property type="match status" value="1"/>
</dbReference>
<evidence type="ECO:0000259" key="12">
    <source>
        <dbReference type="Pfam" id="PF01052"/>
    </source>
</evidence>
<dbReference type="AlphaFoldDB" id="A0A6H1WQU7"/>
<dbReference type="CDD" id="cd17908">
    <property type="entry name" value="FliM"/>
    <property type="match status" value="1"/>
</dbReference>
<proteinExistence type="inferred from homology"/>
<keyword evidence="6" id="KW-0145">Chemotaxis</keyword>
<keyword evidence="9" id="KW-0975">Bacterial flagellum</keyword>